<dbReference type="EC" id="3.1.3.-" evidence="1"/>
<evidence type="ECO:0000313" key="2">
    <source>
        <dbReference type="Proteomes" id="UP001332243"/>
    </source>
</evidence>
<dbReference type="InterPro" id="IPR013078">
    <property type="entry name" value="His_Pase_superF_clade-1"/>
</dbReference>
<gene>
    <name evidence="1" type="ORF">V1633_31905</name>
</gene>
<dbReference type="GO" id="GO:0016787">
    <property type="term" value="F:hydrolase activity"/>
    <property type="evidence" value="ECO:0007669"/>
    <property type="project" value="UniProtKB-KW"/>
</dbReference>
<organism evidence="1 2">
    <name type="scientific">Plantactinospora sonchi</name>
    <dbReference type="NCBI Taxonomy" id="1544735"/>
    <lineage>
        <taxon>Bacteria</taxon>
        <taxon>Bacillati</taxon>
        <taxon>Actinomycetota</taxon>
        <taxon>Actinomycetes</taxon>
        <taxon>Micromonosporales</taxon>
        <taxon>Micromonosporaceae</taxon>
        <taxon>Plantactinospora</taxon>
    </lineage>
</organism>
<dbReference type="SUPFAM" id="SSF53254">
    <property type="entry name" value="Phosphoglycerate mutase-like"/>
    <property type="match status" value="1"/>
</dbReference>
<name>A0ABU7S3U5_9ACTN</name>
<dbReference type="PANTHER" id="PTHR48100:SF1">
    <property type="entry name" value="HISTIDINE PHOSPHATASE FAMILY PROTEIN-RELATED"/>
    <property type="match status" value="1"/>
</dbReference>
<dbReference type="EMBL" id="JAZGQK010000034">
    <property type="protein sequence ID" value="MEE6263094.1"/>
    <property type="molecule type" value="Genomic_DNA"/>
</dbReference>
<sequence>MTRTTLVLARHGRTAWHHPNRYTGRSDVPLDPVGVEQARDLARWAARQEFTGLACSPLRRARDTVGPTAAATGLVPTVEPRLRELDFGVAEGRTLAELRAADPELVARFEADPAAGHFPDGEPPPAAVARALDALAGLAAADPGGRLLVVAHSTLIRLVTCAVLGVPLAEYRRRLPVLDPVATTTLRFPVPADAEPVALLAYNVPLCRGWDGPDHDDSNQRTP</sequence>
<keyword evidence="2" id="KW-1185">Reference proteome</keyword>
<proteinExistence type="predicted"/>
<dbReference type="Pfam" id="PF00300">
    <property type="entry name" value="His_Phos_1"/>
    <property type="match status" value="1"/>
</dbReference>
<accession>A0ABU7S3U5</accession>
<dbReference type="CDD" id="cd07067">
    <property type="entry name" value="HP_PGM_like"/>
    <property type="match status" value="1"/>
</dbReference>
<dbReference type="Proteomes" id="UP001332243">
    <property type="component" value="Unassembled WGS sequence"/>
</dbReference>
<dbReference type="InterPro" id="IPR029033">
    <property type="entry name" value="His_PPase_superfam"/>
</dbReference>
<dbReference type="Gene3D" id="3.40.50.1240">
    <property type="entry name" value="Phosphoglycerate mutase-like"/>
    <property type="match status" value="1"/>
</dbReference>
<evidence type="ECO:0000313" key="1">
    <source>
        <dbReference type="EMBL" id="MEE6263094.1"/>
    </source>
</evidence>
<dbReference type="PANTHER" id="PTHR48100">
    <property type="entry name" value="BROAD-SPECIFICITY PHOSPHATASE YOR283W-RELATED"/>
    <property type="match status" value="1"/>
</dbReference>
<comment type="caution">
    <text evidence="1">The sequence shown here is derived from an EMBL/GenBank/DDBJ whole genome shotgun (WGS) entry which is preliminary data.</text>
</comment>
<protein>
    <submittedName>
        <fullName evidence="1">Histidine phosphatase family protein</fullName>
        <ecNumber evidence="1">3.1.3.-</ecNumber>
    </submittedName>
</protein>
<dbReference type="RefSeq" id="WP_331218032.1">
    <property type="nucleotide sequence ID" value="NZ_JAZGQK010000034.1"/>
</dbReference>
<keyword evidence="1" id="KW-0378">Hydrolase</keyword>
<dbReference type="SMART" id="SM00855">
    <property type="entry name" value="PGAM"/>
    <property type="match status" value="1"/>
</dbReference>
<reference evidence="1 2" key="1">
    <citation type="submission" date="2024-01" db="EMBL/GenBank/DDBJ databases">
        <title>Genome insights into Plantactinospora sonchi sp. nov.</title>
        <authorList>
            <person name="Wang L."/>
        </authorList>
    </citation>
    <scope>NUCLEOTIDE SEQUENCE [LARGE SCALE GENOMIC DNA]</scope>
    <source>
        <strain evidence="1 2">NEAU-QY2</strain>
    </source>
</reference>
<dbReference type="InterPro" id="IPR050275">
    <property type="entry name" value="PGM_Phosphatase"/>
</dbReference>